<evidence type="ECO:0000256" key="1">
    <source>
        <dbReference type="ARBA" id="ARBA00004651"/>
    </source>
</evidence>
<keyword evidence="6 10" id="KW-0812">Transmembrane</keyword>
<dbReference type="HAMAP" id="MF_01901">
    <property type="entry name" value="ArgO"/>
    <property type="match status" value="1"/>
</dbReference>
<dbReference type="Proteomes" id="UP000078410">
    <property type="component" value="Unassembled WGS sequence"/>
</dbReference>
<feature type="transmembrane region" description="Helical" evidence="10">
    <location>
        <begin position="67"/>
        <end position="88"/>
    </location>
</feature>
<dbReference type="PANTHER" id="PTHR30086">
    <property type="entry name" value="ARGININE EXPORTER PROTEIN ARGO"/>
    <property type="match status" value="1"/>
</dbReference>
<comment type="subcellular location">
    <subcellularLocation>
        <location evidence="1 10">Cell membrane</location>
        <topology evidence="1 10">Multi-pass membrane protein</topology>
    </subcellularLocation>
</comment>
<keyword evidence="5" id="KW-0997">Cell inner membrane</keyword>
<keyword evidence="7 10" id="KW-0029">Amino-acid transport</keyword>
<dbReference type="NCBIfam" id="TIGR00948">
    <property type="entry name" value="2a75"/>
    <property type="match status" value="1"/>
</dbReference>
<dbReference type="InterPro" id="IPR023445">
    <property type="entry name" value="Arg_export_ArgO_enterobac"/>
</dbReference>
<dbReference type="OrthoDB" id="5638726at2"/>
<feature type="transmembrane region" description="Helical" evidence="10">
    <location>
        <begin position="6"/>
        <end position="25"/>
    </location>
</feature>
<proteinExistence type="inferred from homology"/>
<feature type="transmembrane region" description="Helical" evidence="10">
    <location>
        <begin position="37"/>
        <end position="61"/>
    </location>
</feature>
<sequence length="211" mass="22806">MLSYFFQGLTLGAALILPLGPQNAFVMNQGIRRQYHLMIASLCALSDVLLICGGVFGGSALLMKSPWLLASVTWGGVAFLLWYGWGALRTAMSSSVELASAEVMKQGRWKIIATVLAVTWLNPHVYLDTFVVLGSLGGQLADEPKRWFALGTVSASILWFYGLALLAAWLAPRLRTAKAQRIINGVVGVVMWVIALQLASDGVRHIASLMG</sequence>
<comment type="function">
    <text evidence="10">Involved in the export of arginine. Important to control the intracellular level of arginine and the correct balance between arginine and lysine.</text>
</comment>
<dbReference type="AlphaFoldDB" id="A0A1B7IKC5"/>
<evidence type="ECO:0000256" key="6">
    <source>
        <dbReference type="ARBA" id="ARBA00022692"/>
    </source>
</evidence>
<evidence type="ECO:0000256" key="2">
    <source>
        <dbReference type="ARBA" id="ARBA00009043"/>
    </source>
</evidence>
<keyword evidence="4 10" id="KW-1003">Cell membrane</keyword>
<dbReference type="Pfam" id="PF01810">
    <property type="entry name" value="LysE"/>
    <property type="match status" value="1"/>
</dbReference>
<feature type="transmembrane region" description="Helical" evidence="10">
    <location>
        <begin position="182"/>
        <end position="200"/>
    </location>
</feature>
<feature type="transmembrane region" description="Helical" evidence="10">
    <location>
        <begin position="147"/>
        <end position="170"/>
    </location>
</feature>
<evidence type="ECO:0000256" key="4">
    <source>
        <dbReference type="ARBA" id="ARBA00022475"/>
    </source>
</evidence>
<keyword evidence="8 10" id="KW-1133">Transmembrane helix</keyword>
<evidence type="ECO:0000256" key="9">
    <source>
        <dbReference type="ARBA" id="ARBA00023136"/>
    </source>
</evidence>
<evidence type="ECO:0000256" key="3">
    <source>
        <dbReference type="ARBA" id="ARBA00022448"/>
    </source>
</evidence>
<keyword evidence="9 10" id="KW-0472">Membrane</keyword>
<dbReference type="PATRIC" id="fig|1354251.4.peg.3141"/>
<gene>
    <name evidence="10" type="primary">argO</name>
    <name evidence="11" type="ORF">M975_3052</name>
</gene>
<evidence type="ECO:0000256" key="8">
    <source>
        <dbReference type="ARBA" id="ARBA00022989"/>
    </source>
</evidence>
<dbReference type="GO" id="GO:0061459">
    <property type="term" value="F:L-arginine transmembrane transporter activity"/>
    <property type="evidence" value="ECO:0007669"/>
    <property type="project" value="UniProtKB-UniRule"/>
</dbReference>
<accession>A0A1B7IKC5</accession>
<comment type="catalytic activity">
    <reaction evidence="10">
        <text>L-arginine(in) = L-arginine(out)</text>
        <dbReference type="Rhea" id="RHEA:32143"/>
        <dbReference type="ChEBI" id="CHEBI:32682"/>
    </reaction>
</comment>
<evidence type="ECO:0000256" key="7">
    <source>
        <dbReference type="ARBA" id="ARBA00022970"/>
    </source>
</evidence>
<keyword evidence="3 10" id="KW-0813">Transport</keyword>
<evidence type="ECO:0000256" key="5">
    <source>
        <dbReference type="ARBA" id="ARBA00022519"/>
    </source>
</evidence>
<dbReference type="NCBIfam" id="NF006801">
    <property type="entry name" value="PRK09304.1"/>
    <property type="match status" value="1"/>
</dbReference>
<dbReference type="InterPro" id="IPR001123">
    <property type="entry name" value="LeuE-type"/>
</dbReference>
<name>A0A1B7IKC5_9ENTR</name>
<dbReference type="GO" id="GO:0005886">
    <property type="term" value="C:plasma membrane"/>
    <property type="evidence" value="ECO:0007669"/>
    <property type="project" value="UniProtKB-SubCell"/>
</dbReference>
<evidence type="ECO:0000313" key="12">
    <source>
        <dbReference type="Proteomes" id="UP000078410"/>
    </source>
</evidence>
<dbReference type="PANTHER" id="PTHR30086:SF20">
    <property type="entry name" value="ARGININE EXPORTER PROTEIN ARGO-RELATED"/>
    <property type="match status" value="1"/>
</dbReference>
<comment type="similarity">
    <text evidence="2 10">Belongs to the LysE/ArgO transporter (TC 2.A.75) family.</text>
</comment>
<evidence type="ECO:0000313" key="11">
    <source>
        <dbReference type="EMBL" id="OAT29956.1"/>
    </source>
</evidence>
<evidence type="ECO:0000256" key="10">
    <source>
        <dbReference type="HAMAP-Rule" id="MF_01901"/>
    </source>
</evidence>
<reference evidence="11 12" key="1">
    <citation type="submission" date="2016-04" db="EMBL/GenBank/DDBJ databases">
        <title>ATOL: Assembling a taxonomically balanced genome-scale reconstruction of the evolutionary history of the Enterobacteriaceae.</title>
        <authorList>
            <person name="Plunkett G.III."/>
            <person name="Neeno-Eckwall E.C."/>
            <person name="Glasner J.D."/>
            <person name="Perna N.T."/>
        </authorList>
    </citation>
    <scope>NUCLEOTIDE SEQUENCE [LARGE SCALE GENOMIC DNA]</scope>
    <source>
        <strain evidence="11 12">ATCC 51605</strain>
    </source>
</reference>
<organism evidence="11 12">
    <name type="scientific">Buttiauxella brennerae ATCC 51605</name>
    <dbReference type="NCBI Taxonomy" id="1354251"/>
    <lineage>
        <taxon>Bacteria</taxon>
        <taxon>Pseudomonadati</taxon>
        <taxon>Pseudomonadota</taxon>
        <taxon>Gammaproteobacteria</taxon>
        <taxon>Enterobacterales</taxon>
        <taxon>Enterobacteriaceae</taxon>
        <taxon>Buttiauxella</taxon>
    </lineage>
</organism>
<feature type="transmembrane region" description="Helical" evidence="10">
    <location>
        <begin position="109"/>
        <end position="127"/>
    </location>
</feature>
<dbReference type="InterPro" id="IPR004777">
    <property type="entry name" value="Lys/arg_exporter"/>
</dbReference>
<protein>
    <recommendedName>
        <fullName evidence="10">Arginine exporter protein ArgO</fullName>
    </recommendedName>
</protein>
<keyword evidence="12" id="KW-1185">Reference proteome</keyword>
<comment type="caution">
    <text evidence="11">The sequence shown here is derived from an EMBL/GenBank/DDBJ whole genome shotgun (WGS) entry which is preliminary data.</text>
</comment>
<dbReference type="EMBL" id="LXER01000028">
    <property type="protein sequence ID" value="OAT29956.1"/>
    <property type="molecule type" value="Genomic_DNA"/>
</dbReference>
<dbReference type="RefSeq" id="WP_064560788.1">
    <property type="nucleotide sequence ID" value="NZ_LXER01000028.1"/>
</dbReference>